<proteinExistence type="predicted"/>
<feature type="transmembrane region" description="Helical" evidence="1">
    <location>
        <begin position="31"/>
        <end position="53"/>
    </location>
</feature>
<dbReference type="OrthoDB" id="653763at2"/>
<organism evidence="2 3">
    <name type="scientific">Congregibacter litoralis KT71</name>
    <dbReference type="NCBI Taxonomy" id="314285"/>
    <lineage>
        <taxon>Bacteria</taxon>
        <taxon>Pseudomonadati</taxon>
        <taxon>Pseudomonadota</taxon>
        <taxon>Gammaproteobacteria</taxon>
        <taxon>Cellvibrionales</taxon>
        <taxon>Halieaceae</taxon>
        <taxon>Congregibacter</taxon>
    </lineage>
</organism>
<evidence type="ECO:0000313" key="2">
    <source>
        <dbReference type="EMBL" id="EAQ98154.1"/>
    </source>
</evidence>
<feature type="transmembrane region" description="Helical" evidence="1">
    <location>
        <begin position="267"/>
        <end position="285"/>
    </location>
</feature>
<dbReference type="HOGENOM" id="CLU_034724_0_0_6"/>
<dbReference type="PANTHER" id="PTHR34289:SF8">
    <property type="entry name" value="DUF819 DOMAIN-CONTAINING PROTEIN"/>
    <property type="match status" value="1"/>
</dbReference>
<feature type="transmembrane region" description="Helical" evidence="1">
    <location>
        <begin position="207"/>
        <end position="226"/>
    </location>
</feature>
<name>A4A785_9GAMM</name>
<feature type="transmembrane region" description="Helical" evidence="1">
    <location>
        <begin position="358"/>
        <end position="382"/>
    </location>
</feature>
<reference evidence="2 3" key="2">
    <citation type="journal article" date="2009" name="PLoS ONE">
        <title>The photosynthetic apparatus and its regulation in the aerobic gammaproteobacterium Congregibacter litoralis gen. nov., sp. nov.</title>
        <authorList>
            <person name="Spring S."/>
            <person name="Lunsdorf H."/>
            <person name="Fuchs B.M."/>
            <person name="Tindall B.J."/>
        </authorList>
    </citation>
    <scope>NUCLEOTIDE SEQUENCE [LARGE SCALE GENOMIC DNA]</scope>
    <source>
        <strain evidence="2">KT71</strain>
    </source>
</reference>
<sequence>MFTSTLTIAAVLAALIALSEWLATRTWLRHFGAALLVIVLTAIVANLGVIPTYGPDTPLYGAIFTYVAPLGIFWLLLLVDLRSLGQVGGPTLLLFLLGACGTALGAAAGHWVVGGADALGEQHAALAGMFTGTYVGGSVNYNAVALEYGVMEDAALYAGAAAVDNAMTTVWMVVCVTLPRLLVGFWPKAENQEERVAHGPIEDDGEVMRIFDLAVVIALGIAAVSLSDVLADSLKESAGLDIPSVLILSTLALVLAQLPMVQRIKGARLLGLLAVYLFLAVIGSLCDAEALMRMGELAPVLGVFVVVLVSVHGTVVFGAARLLKADLETASVASQANIGGGTSALALARSLGRSDLELPAILVGSAGLALGNYLGFTMVGLLGG</sequence>
<keyword evidence="3" id="KW-1185">Reference proteome</keyword>
<evidence type="ECO:0000256" key="1">
    <source>
        <dbReference type="SAM" id="Phobius"/>
    </source>
</evidence>
<keyword evidence="1" id="KW-0472">Membrane</keyword>
<dbReference type="RefSeq" id="WP_008292976.1">
    <property type="nucleotide sequence ID" value="NZ_CM002299.1"/>
</dbReference>
<dbReference type="eggNOG" id="COG5505">
    <property type="taxonomic scope" value="Bacteria"/>
</dbReference>
<keyword evidence="1" id="KW-1133">Transmembrane helix</keyword>
<gene>
    <name evidence="2" type="ORF">KT71_02867</name>
</gene>
<dbReference type="Proteomes" id="UP000019205">
    <property type="component" value="Chromosome"/>
</dbReference>
<dbReference type="PANTHER" id="PTHR34289">
    <property type="entry name" value="PROTEIN, PUTATIVE (DUF819)-RELATED"/>
    <property type="match status" value="1"/>
</dbReference>
<reference evidence="2 3" key="1">
    <citation type="journal article" date="2007" name="Proc. Natl. Acad. Sci. U.S.A.">
        <title>Characterization of a marine gammaproteobacterium capable of aerobic anoxygenic photosynthesis.</title>
        <authorList>
            <person name="Fuchs B.M."/>
            <person name="Spring S."/>
            <person name="Teeling H."/>
            <person name="Quast C."/>
            <person name="Wulf J."/>
            <person name="Schattenhofer M."/>
            <person name="Yan S."/>
            <person name="Ferriera S."/>
            <person name="Johnson J."/>
            <person name="Glockner F.O."/>
            <person name="Amann R."/>
        </authorList>
    </citation>
    <scope>NUCLEOTIDE SEQUENCE [LARGE SCALE GENOMIC DNA]</scope>
    <source>
        <strain evidence="2">KT71</strain>
    </source>
</reference>
<feature type="transmembrane region" description="Helical" evidence="1">
    <location>
        <begin position="91"/>
        <end position="113"/>
    </location>
</feature>
<dbReference type="EMBL" id="AAOA02000002">
    <property type="protein sequence ID" value="EAQ98154.1"/>
    <property type="molecule type" value="Genomic_DNA"/>
</dbReference>
<feature type="transmembrane region" description="Helical" evidence="1">
    <location>
        <begin position="238"/>
        <end position="255"/>
    </location>
</feature>
<dbReference type="STRING" id="314285.KT71_02867"/>
<comment type="caution">
    <text evidence="2">The sequence shown here is derived from an EMBL/GenBank/DDBJ whole genome shotgun (WGS) entry which is preliminary data.</text>
</comment>
<feature type="transmembrane region" description="Helical" evidence="1">
    <location>
        <begin position="6"/>
        <end position="24"/>
    </location>
</feature>
<feature type="transmembrane region" description="Helical" evidence="1">
    <location>
        <begin position="297"/>
        <end position="320"/>
    </location>
</feature>
<dbReference type="InterPro" id="IPR008537">
    <property type="entry name" value="DUF819"/>
</dbReference>
<protein>
    <submittedName>
        <fullName evidence="2">Putative integral membrane protein</fullName>
    </submittedName>
</protein>
<feature type="transmembrane region" description="Helical" evidence="1">
    <location>
        <begin position="59"/>
        <end position="79"/>
    </location>
</feature>
<evidence type="ECO:0000313" key="3">
    <source>
        <dbReference type="Proteomes" id="UP000019205"/>
    </source>
</evidence>
<accession>A4A785</accession>
<keyword evidence="1" id="KW-0812">Transmembrane</keyword>
<dbReference type="Pfam" id="PF05684">
    <property type="entry name" value="DUF819"/>
    <property type="match status" value="1"/>
</dbReference>
<dbReference type="AlphaFoldDB" id="A4A785"/>